<evidence type="ECO:0000256" key="5">
    <source>
        <dbReference type="ARBA" id="ARBA00022840"/>
    </source>
</evidence>
<keyword evidence="3" id="KW-0547">Nucleotide-binding</keyword>
<dbReference type="InterPro" id="IPR011611">
    <property type="entry name" value="PfkB_dom"/>
</dbReference>
<evidence type="ECO:0000256" key="7">
    <source>
        <dbReference type="ARBA" id="ARBA00048451"/>
    </source>
</evidence>
<dbReference type="PROSITE" id="PS00583">
    <property type="entry name" value="PFKB_KINASES_1"/>
    <property type="match status" value="1"/>
</dbReference>
<evidence type="ECO:0000313" key="11">
    <source>
        <dbReference type="Proteomes" id="UP001174909"/>
    </source>
</evidence>
<dbReference type="Pfam" id="PF00294">
    <property type="entry name" value="PfkB"/>
    <property type="match status" value="1"/>
</dbReference>
<comment type="similarity">
    <text evidence="1 8">Belongs to the carbohydrate kinase PfkB family.</text>
</comment>
<dbReference type="PROSITE" id="PS00584">
    <property type="entry name" value="PFKB_KINASES_2"/>
    <property type="match status" value="1"/>
</dbReference>
<dbReference type="InterPro" id="IPR029056">
    <property type="entry name" value="Ribokinase-like"/>
</dbReference>
<comment type="caution">
    <text evidence="10">The sequence shown here is derived from an EMBL/GenBank/DDBJ whole genome shotgun (WGS) entry which is preliminary data.</text>
</comment>
<dbReference type="CDD" id="cd01167">
    <property type="entry name" value="bac_FRK"/>
    <property type="match status" value="1"/>
</dbReference>
<dbReference type="PANTHER" id="PTHR43085:SF1">
    <property type="entry name" value="PSEUDOURIDINE KINASE-RELATED"/>
    <property type="match status" value="1"/>
</dbReference>
<dbReference type="Proteomes" id="UP001174909">
    <property type="component" value="Unassembled WGS sequence"/>
</dbReference>
<proteinExistence type="inferred from homology"/>
<dbReference type="EMBL" id="CASHTH010004237">
    <property type="protein sequence ID" value="CAI8055055.1"/>
    <property type="molecule type" value="Genomic_DNA"/>
</dbReference>
<evidence type="ECO:0000256" key="8">
    <source>
        <dbReference type="RuleBase" id="RU003704"/>
    </source>
</evidence>
<accession>A0AA35TV61</accession>
<dbReference type="PANTHER" id="PTHR43085">
    <property type="entry name" value="HEXOKINASE FAMILY MEMBER"/>
    <property type="match status" value="1"/>
</dbReference>
<dbReference type="AlphaFoldDB" id="A0AA35TV61"/>
<reference evidence="10" key="1">
    <citation type="submission" date="2023-03" db="EMBL/GenBank/DDBJ databases">
        <authorList>
            <person name="Steffen K."/>
            <person name="Cardenas P."/>
        </authorList>
    </citation>
    <scope>NUCLEOTIDE SEQUENCE</scope>
</reference>
<evidence type="ECO:0000256" key="2">
    <source>
        <dbReference type="ARBA" id="ARBA00022679"/>
    </source>
</evidence>
<gene>
    <name evidence="10" type="ORF">GBAR_LOCUS30047</name>
</gene>
<keyword evidence="2 8" id="KW-0808">Transferase</keyword>
<dbReference type="Gene3D" id="3.40.1190.20">
    <property type="match status" value="1"/>
</dbReference>
<dbReference type="GO" id="GO:0005524">
    <property type="term" value="F:ATP binding"/>
    <property type="evidence" value="ECO:0007669"/>
    <property type="project" value="UniProtKB-KW"/>
</dbReference>
<evidence type="ECO:0000256" key="3">
    <source>
        <dbReference type="ARBA" id="ARBA00022741"/>
    </source>
</evidence>
<evidence type="ECO:0000256" key="1">
    <source>
        <dbReference type="ARBA" id="ARBA00010688"/>
    </source>
</evidence>
<name>A0AA35TV61_GEOBA</name>
<comment type="catalytic activity">
    <reaction evidence="7">
        <text>D-fructose + ATP = D-fructose 6-phosphate + ADP + H(+)</text>
        <dbReference type="Rhea" id="RHEA:16125"/>
        <dbReference type="ChEBI" id="CHEBI:15378"/>
        <dbReference type="ChEBI" id="CHEBI:30616"/>
        <dbReference type="ChEBI" id="CHEBI:37721"/>
        <dbReference type="ChEBI" id="CHEBI:61527"/>
        <dbReference type="ChEBI" id="CHEBI:456216"/>
        <dbReference type="EC" id="2.7.1.4"/>
    </reaction>
</comment>
<keyword evidence="4 8" id="KW-0418">Kinase</keyword>
<feature type="domain" description="Carbohydrate kinase PfkB" evidence="9">
    <location>
        <begin position="1"/>
        <end position="308"/>
    </location>
</feature>
<sequence length="316" mass="33895">MPKALCIGELLIDFVSTTPDVTLAEAPGFVKAPGGAPANVAVGLAKLGMDAGFIGKVGADAFGDFLRETLQQNGVDTDYLIAGEGSRTTLAFVATRSDGMKDITFYRHPGADIQLSRDEINTDYVQSAELFHYGSVSLSHSPSREATLHAIQSAKAVGAMLSYDPNLRLMLWDNAKDAKHWIWEVMPYADVVKISEEEWEFVTGDAGLEQGIDRILGLGVKLLVVTLGERGCYYTNGITDGFVDGFIVDVVDTLGAGDAFVAAMLIQLIQHVDLLSLKKVQLDAIMRYANAAGALATQKVGVIPALPTHSEIESFL</sequence>
<keyword evidence="5" id="KW-0067">ATP-binding</keyword>
<dbReference type="GO" id="GO:0008865">
    <property type="term" value="F:fructokinase activity"/>
    <property type="evidence" value="ECO:0007669"/>
    <property type="project" value="UniProtKB-EC"/>
</dbReference>
<protein>
    <recommendedName>
        <fullName evidence="6">fructokinase</fullName>
        <ecNumber evidence="6">2.7.1.4</ecNumber>
    </recommendedName>
</protein>
<evidence type="ECO:0000313" key="10">
    <source>
        <dbReference type="EMBL" id="CAI8055055.1"/>
    </source>
</evidence>
<dbReference type="InterPro" id="IPR050306">
    <property type="entry name" value="PfkB_Carbo_kinase"/>
</dbReference>
<dbReference type="PRINTS" id="PR00990">
    <property type="entry name" value="RIBOKINASE"/>
</dbReference>
<evidence type="ECO:0000256" key="4">
    <source>
        <dbReference type="ARBA" id="ARBA00022777"/>
    </source>
</evidence>
<evidence type="ECO:0000259" key="9">
    <source>
        <dbReference type="Pfam" id="PF00294"/>
    </source>
</evidence>
<evidence type="ECO:0000256" key="6">
    <source>
        <dbReference type="ARBA" id="ARBA00038887"/>
    </source>
</evidence>
<keyword evidence="11" id="KW-1185">Reference proteome</keyword>
<dbReference type="GO" id="GO:0006000">
    <property type="term" value="P:fructose metabolic process"/>
    <property type="evidence" value="ECO:0007669"/>
    <property type="project" value="UniProtKB-ARBA"/>
</dbReference>
<dbReference type="EC" id="2.7.1.4" evidence="6"/>
<dbReference type="InterPro" id="IPR002139">
    <property type="entry name" value="Ribo/fructo_kinase"/>
</dbReference>
<dbReference type="InterPro" id="IPR002173">
    <property type="entry name" value="Carboh/pur_kinase_PfkB_CS"/>
</dbReference>
<dbReference type="SUPFAM" id="SSF53613">
    <property type="entry name" value="Ribokinase-like"/>
    <property type="match status" value="1"/>
</dbReference>
<organism evidence="10 11">
    <name type="scientific">Geodia barretti</name>
    <name type="common">Barrett's horny sponge</name>
    <dbReference type="NCBI Taxonomy" id="519541"/>
    <lineage>
        <taxon>Eukaryota</taxon>
        <taxon>Metazoa</taxon>
        <taxon>Porifera</taxon>
        <taxon>Demospongiae</taxon>
        <taxon>Heteroscleromorpha</taxon>
        <taxon>Tetractinellida</taxon>
        <taxon>Astrophorina</taxon>
        <taxon>Geodiidae</taxon>
        <taxon>Geodia</taxon>
    </lineage>
</organism>